<organism evidence="1 2">
    <name type="scientific">Solanum commersonii</name>
    <name type="common">Commerson's wild potato</name>
    <name type="synonym">Commerson's nightshade</name>
    <dbReference type="NCBI Taxonomy" id="4109"/>
    <lineage>
        <taxon>Eukaryota</taxon>
        <taxon>Viridiplantae</taxon>
        <taxon>Streptophyta</taxon>
        <taxon>Embryophyta</taxon>
        <taxon>Tracheophyta</taxon>
        <taxon>Spermatophyta</taxon>
        <taxon>Magnoliopsida</taxon>
        <taxon>eudicotyledons</taxon>
        <taxon>Gunneridae</taxon>
        <taxon>Pentapetalae</taxon>
        <taxon>asterids</taxon>
        <taxon>lamiids</taxon>
        <taxon>Solanales</taxon>
        <taxon>Solanaceae</taxon>
        <taxon>Solanoideae</taxon>
        <taxon>Solaneae</taxon>
        <taxon>Solanum</taxon>
    </lineage>
</organism>
<sequence>MLDSLNEIDPVSFYTSSDVPSPSKMLTISPINITKANPFTLQSPIDLNNPAPSHQRVPYSTILSDHLFEGDLPRSKSSESNILIASENIIIESLVKMREGVIHEVGGSFANEKEGTKRNKNDQEVNKQTIVDNLRLHKVLGGRVFNTEILTNLGMDSLTDLVELQLWTHLFITKSHILHEEQVREFYYNVEFAENGSLNTFG</sequence>
<comment type="caution">
    <text evidence="1">The sequence shown here is derived from an EMBL/GenBank/DDBJ whole genome shotgun (WGS) entry which is preliminary data.</text>
</comment>
<accession>A0A9J5YL48</accession>
<gene>
    <name evidence="1" type="ORF">H5410_032087</name>
</gene>
<name>A0A9J5YL48_SOLCO</name>
<feature type="non-terminal residue" evidence="1">
    <location>
        <position position="1"/>
    </location>
</feature>
<evidence type="ECO:0000313" key="1">
    <source>
        <dbReference type="EMBL" id="KAG5600717.1"/>
    </source>
</evidence>
<dbReference type="Proteomes" id="UP000824120">
    <property type="component" value="Chromosome 6"/>
</dbReference>
<dbReference type="EMBL" id="JACXVP010000006">
    <property type="protein sequence ID" value="KAG5600717.1"/>
    <property type="molecule type" value="Genomic_DNA"/>
</dbReference>
<protein>
    <submittedName>
        <fullName evidence="1">Uncharacterized protein</fullName>
    </submittedName>
</protein>
<evidence type="ECO:0000313" key="2">
    <source>
        <dbReference type="Proteomes" id="UP000824120"/>
    </source>
</evidence>
<reference evidence="1 2" key="1">
    <citation type="submission" date="2020-09" db="EMBL/GenBank/DDBJ databases">
        <title>De no assembly of potato wild relative species, Solanum commersonii.</title>
        <authorList>
            <person name="Cho K."/>
        </authorList>
    </citation>
    <scope>NUCLEOTIDE SEQUENCE [LARGE SCALE GENOMIC DNA]</scope>
    <source>
        <strain evidence="1">LZ3.2</strain>
        <tissue evidence="1">Leaf</tissue>
    </source>
</reference>
<proteinExistence type="predicted"/>
<dbReference type="OrthoDB" id="1316022at2759"/>
<dbReference type="AlphaFoldDB" id="A0A9J5YL48"/>
<keyword evidence="2" id="KW-1185">Reference proteome</keyword>